<dbReference type="InterPro" id="IPR000515">
    <property type="entry name" value="MetI-like"/>
</dbReference>
<evidence type="ECO:0000256" key="8">
    <source>
        <dbReference type="SAM" id="MobiDB-lite"/>
    </source>
</evidence>
<keyword evidence="4 7" id="KW-0812">Transmembrane</keyword>
<dbReference type="PANTHER" id="PTHR43386">
    <property type="entry name" value="OLIGOPEPTIDE TRANSPORT SYSTEM PERMEASE PROTEIN APPC"/>
    <property type="match status" value="1"/>
</dbReference>
<dbReference type="InterPro" id="IPR050366">
    <property type="entry name" value="BP-dependent_transpt_permease"/>
</dbReference>
<evidence type="ECO:0000313" key="11">
    <source>
        <dbReference type="Proteomes" id="UP000826651"/>
    </source>
</evidence>
<evidence type="ECO:0000256" key="7">
    <source>
        <dbReference type="RuleBase" id="RU363032"/>
    </source>
</evidence>
<comment type="caution">
    <text evidence="10">The sequence shown here is derived from an EMBL/GenBank/DDBJ whole genome shotgun (WGS) entry which is preliminary data.</text>
</comment>
<keyword evidence="5 7" id="KW-1133">Transmembrane helix</keyword>
<feature type="transmembrane region" description="Helical" evidence="7">
    <location>
        <begin position="124"/>
        <end position="145"/>
    </location>
</feature>
<feature type="transmembrane region" description="Helical" evidence="7">
    <location>
        <begin position="236"/>
        <end position="258"/>
    </location>
</feature>
<keyword evidence="6 7" id="KW-0472">Membrane</keyword>
<feature type="transmembrane region" description="Helical" evidence="7">
    <location>
        <begin position="186"/>
        <end position="205"/>
    </location>
</feature>
<dbReference type="PROSITE" id="PS50928">
    <property type="entry name" value="ABC_TM1"/>
    <property type="match status" value="1"/>
</dbReference>
<evidence type="ECO:0000313" key="10">
    <source>
        <dbReference type="EMBL" id="MBZ2198416.1"/>
    </source>
</evidence>
<dbReference type="Pfam" id="PF00528">
    <property type="entry name" value="BPD_transp_1"/>
    <property type="match status" value="1"/>
</dbReference>
<evidence type="ECO:0000256" key="3">
    <source>
        <dbReference type="ARBA" id="ARBA00022475"/>
    </source>
</evidence>
<evidence type="ECO:0000256" key="5">
    <source>
        <dbReference type="ARBA" id="ARBA00022989"/>
    </source>
</evidence>
<name>A0ABS7SGN2_9MICO</name>
<feature type="transmembrane region" description="Helical" evidence="7">
    <location>
        <begin position="294"/>
        <end position="317"/>
    </location>
</feature>
<comment type="subcellular location">
    <subcellularLocation>
        <location evidence="1 7">Cell membrane</location>
        <topology evidence="1 7">Multi-pass membrane protein</topology>
    </subcellularLocation>
</comment>
<feature type="domain" description="ABC transmembrane type-1" evidence="9">
    <location>
        <begin position="126"/>
        <end position="314"/>
    </location>
</feature>
<evidence type="ECO:0000256" key="2">
    <source>
        <dbReference type="ARBA" id="ARBA00022448"/>
    </source>
</evidence>
<evidence type="ECO:0000256" key="1">
    <source>
        <dbReference type="ARBA" id="ARBA00004651"/>
    </source>
</evidence>
<comment type="similarity">
    <text evidence="7">Belongs to the binding-protein-dependent transport system permease family.</text>
</comment>
<dbReference type="InterPro" id="IPR025966">
    <property type="entry name" value="OppC_N"/>
</dbReference>
<protein>
    <submittedName>
        <fullName evidence="10">ABC transporter permease</fullName>
    </submittedName>
</protein>
<dbReference type="SUPFAM" id="SSF161098">
    <property type="entry name" value="MetI-like"/>
    <property type="match status" value="1"/>
</dbReference>
<keyword evidence="3" id="KW-1003">Cell membrane</keyword>
<dbReference type="Pfam" id="PF12911">
    <property type="entry name" value="OppC_N"/>
    <property type="match status" value="1"/>
</dbReference>
<dbReference type="RefSeq" id="WP_223409194.1">
    <property type="nucleotide sequence ID" value="NZ_JAGSHT010000018.1"/>
</dbReference>
<dbReference type="EMBL" id="JAGSHT010000018">
    <property type="protein sequence ID" value="MBZ2198416.1"/>
    <property type="molecule type" value="Genomic_DNA"/>
</dbReference>
<feature type="region of interest" description="Disordered" evidence="8">
    <location>
        <begin position="1"/>
        <end position="34"/>
    </location>
</feature>
<dbReference type="CDD" id="cd06261">
    <property type="entry name" value="TM_PBP2"/>
    <property type="match status" value="1"/>
</dbReference>
<dbReference type="Proteomes" id="UP000826651">
    <property type="component" value="Unassembled WGS sequence"/>
</dbReference>
<reference evidence="10 11" key="1">
    <citation type="submission" date="2021-04" db="EMBL/GenBank/DDBJ databases">
        <title>Ruania sp. nov., isolated from sandy soil of mangrove forest.</title>
        <authorList>
            <person name="Ge X."/>
            <person name="Huang R."/>
            <person name="Liu W."/>
        </authorList>
    </citation>
    <scope>NUCLEOTIDE SEQUENCE [LARGE SCALE GENOMIC DNA]</scope>
    <source>
        <strain evidence="10 11">N2-46</strain>
    </source>
</reference>
<evidence type="ECO:0000256" key="4">
    <source>
        <dbReference type="ARBA" id="ARBA00022692"/>
    </source>
</evidence>
<dbReference type="InterPro" id="IPR035906">
    <property type="entry name" value="MetI-like_sf"/>
</dbReference>
<dbReference type="PANTHER" id="PTHR43386:SF1">
    <property type="entry name" value="D,D-DIPEPTIDE TRANSPORT SYSTEM PERMEASE PROTEIN DDPC-RELATED"/>
    <property type="match status" value="1"/>
</dbReference>
<feature type="transmembrane region" description="Helical" evidence="7">
    <location>
        <begin position="65"/>
        <end position="84"/>
    </location>
</feature>
<feature type="transmembrane region" description="Helical" evidence="7">
    <location>
        <begin position="157"/>
        <end position="180"/>
    </location>
</feature>
<proteinExistence type="inferred from homology"/>
<keyword evidence="11" id="KW-1185">Reference proteome</keyword>
<dbReference type="Gene3D" id="1.10.3720.10">
    <property type="entry name" value="MetI-like"/>
    <property type="match status" value="1"/>
</dbReference>
<organism evidence="10 11">
    <name type="scientific">Occultella gossypii</name>
    <dbReference type="NCBI Taxonomy" id="2800820"/>
    <lineage>
        <taxon>Bacteria</taxon>
        <taxon>Bacillati</taxon>
        <taxon>Actinomycetota</taxon>
        <taxon>Actinomycetes</taxon>
        <taxon>Micrococcales</taxon>
        <taxon>Ruaniaceae</taxon>
        <taxon>Occultella</taxon>
    </lineage>
</organism>
<sequence length="331" mass="34549">MTEKEATAQGEAPEPTQPPPSGRKNAYNTTVDGGGGLVRVGAPPSPLTVLGRAAGTIWSVPKARVGLILLAVFVLAAVFAPLLAPYAPTDNSFARAEGGSPAHPLGTTTAGEDVLSQLIYGSRVSVLVGMVAGFGATLIAVLLGMSWGYTRGFAADVINFFVNLFLVIPGLPLMIVLAAYLQGGGLAMIIFVVVITGWAWGARVLRSQTQSLRSRDFITAAQFSGESSFRIVFREILPNMTSLITGSFFGAATAAILAESGLSFLGLGDTAMVSWGSMLFWAQNSNAILTGQWVLLFAPGLCIALLATSLTLINFGVDGLSNPRLREGKGR</sequence>
<evidence type="ECO:0000259" key="9">
    <source>
        <dbReference type="PROSITE" id="PS50928"/>
    </source>
</evidence>
<gene>
    <name evidence="10" type="ORF">KCQ71_19855</name>
</gene>
<evidence type="ECO:0000256" key="6">
    <source>
        <dbReference type="ARBA" id="ARBA00023136"/>
    </source>
</evidence>
<keyword evidence="2 7" id="KW-0813">Transport</keyword>
<accession>A0ABS7SGN2</accession>